<dbReference type="InterPro" id="IPR029058">
    <property type="entry name" value="AB_hydrolase_fold"/>
</dbReference>
<evidence type="ECO:0000313" key="3">
    <source>
        <dbReference type="EMBL" id="MFL0267456.1"/>
    </source>
</evidence>
<dbReference type="SUPFAM" id="SSF53474">
    <property type="entry name" value="alpha/beta-Hydrolases"/>
    <property type="match status" value="1"/>
</dbReference>
<dbReference type="Pfam" id="PF02230">
    <property type="entry name" value="Abhydrolase_2"/>
    <property type="match status" value="1"/>
</dbReference>
<dbReference type="EMBL" id="JBJHZY010000001">
    <property type="protein sequence ID" value="MFL0267456.1"/>
    <property type="molecule type" value="Genomic_DNA"/>
</dbReference>
<protein>
    <submittedName>
        <fullName evidence="3">Prolyl oligopeptidase family serine peptidase</fullName>
    </submittedName>
</protein>
<gene>
    <name evidence="3" type="ORF">ACJDUH_05010</name>
</gene>
<comment type="caution">
    <text evidence="3">The sequence shown here is derived from an EMBL/GenBank/DDBJ whole genome shotgun (WGS) entry which is preliminary data.</text>
</comment>
<evidence type="ECO:0000259" key="2">
    <source>
        <dbReference type="Pfam" id="PF02230"/>
    </source>
</evidence>
<evidence type="ECO:0000256" key="1">
    <source>
        <dbReference type="ARBA" id="ARBA00022729"/>
    </source>
</evidence>
<dbReference type="RefSeq" id="WP_406764059.1">
    <property type="nucleotide sequence ID" value="NZ_JBJHZY010000001.1"/>
</dbReference>
<keyword evidence="1" id="KW-0732">Signal</keyword>
<reference evidence="3 4" key="1">
    <citation type="submission" date="2024-11" db="EMBL/GenBank/DDBJ databases">
        <authorList>
            <person name="Heng Y.C."/>
            <person name="Lim A.C.H."/>
            <person name="Lee J.K.Y."/>
            <person name="Kittelmann S."/>
        </authorList>
    </citation>
    <scope>NUCLEOTIDE SEQUENCE [LARGE SCALE GENOMIC DNA]</scope>
    <source>
        <strain evidence="3 4">WILCCON 0202</strain>
    </source>
</reference>
<dbReference type="PANTHER" id="PTHR43037:SF1">
    <property type="entry name" value="BLL1128 PROTEIN"/>
    <property type="match status" value="1"/>
</dbReference>
<name>A0ABW8TP09_9CLOT</name>
<evidence type="ECO:0000313" key="4">
    <source>
        <dbReference type="Proteomes" id="UP001623661"/>
    </source>
</evidence>
<dbReference type="InterPro" id="IPR003140">
    <property type="entry name" value="PLipase/COase/thioEstase"/>
</dbReference>
<dbReference type="PANTHER" id="PTHR43037">
    <property type="entry name" value="UNNAMED PRODUCT-RELATED"/>
    <property type="match status" value="1"/>
</dbReference>
<keyword evidence="4" id="KW-1185">Reference proteome</keyword>
<proteinExistence type="predicted"/>
<sequence>MLENTYNFSKTIIKKINLNYLLYTPKDYNEDVKFPLVMFLHGSGERGDNLELLKLHGIPKLISQGKDFPFIAISPQCPSSVCLTELTEDLNLLIEDIISNYSVDPEKIYLTGISMGGFAAWKLACKHPEKFAAILPICGGPWNACYDEEISNLKDIAVWAFHGAKDEVVPIEGTKAIIDNLRAIGNNAKFTVYPDLGHDSWSLTYENPEVYSWLLNQKKIK</sequence>
<dbReference type="Gene3D" id="3.40.50.1820">
    <property type="entry name" value="alpha/beta hydrolase"/>
    <property type="match status" value="1"/>
</dbReference>
<dbReference type="InterPro" id="IPR050955">
    <property type="entry name" value="Plant_Biomass_Hydrol_Est"/>
</dbReference>
<organism evidence="3 4">
    <name type="scientific">Candidatus Clostridium radicumherbarum</name>
    <dbReference type="NCBI Taxonomy" id="3381662"/>
    <lineage>
        <taxon>Bacteria</taxon>
        <taxon>Bacillati</taxon>
        <taxon>Bacillota</taxon>
        <taxon>Clostridia</taxon>
        <taxon>Eubacteriales</taxon>
        <taxon>Clostridiaceae</taxon>
        <taxon>Clostridium</taxon>
    </lineage>
</organism>
<feature type="domain" description="Phospholipase/carboxylesterase/thioesterase" evidence="2">
    <location>
        <begin position="87"/>
        <end position="202"/>
    </location>
</feature>
<accession>A0ABW8TP09</accession>
<dbReference type="Proteomes" id="UP001623661">
    <property type="component" value="Unassembled WGS sequence"/>
</dbReference>